<sequence length="99" mass="10774">METSRIFRFKTKCLTGLPSISNLRETGSTRQCITKDSTICSTSTTLWLRSSVGASYGATLFHKTWSTGSNSRQHFLPLSPTTSTAAGQDPLRSSPMANL</sequence>
<reference evidence="2" key="1">
    <citation type="submission" date="2018-11" db="EMBL/GenBank/DDBJ databases">
        <authorList>
            <consortium name="Genoscope - CEA"/>
            <person name="William W."/>
        </authorList>
    </citation>
    <scope>NUCLEOTIDE SEQUENCE</scope>
</reference>
<feature type="region of interest" description="Disordered" evidence="1">
    <location>
        <begin position="68"/>
        <end position="99"/>
    </location>
</feature>
<accession>A0A3P6APD8</accession>
<dbReference type="EMBL" id="LR031872">
    <property type="protein sequence ID" value="VDC85978.1"/>
    <property type="molecule type" value="Genomic_DNA"/>
</dbReference>
<name>A0A3P6APD8_BRAOL</name>
<gene>
    <name evidence="2" type="ORF">BOLC3T13118H</name>
</gene>
<feature type="compositionally biased region" description="Polar residues" evidence="1">
    <location>
        <begin position="68"/>
        <end position="86"/>
    </location>
</feature>
<organism evidence="2">
    <name type="scientific">Brassica oleracea</name>
    <name type="common">Wild cabbage</name>
    <dbReference type="NCBI Taxonomy" id="3712"/>
    <lineage>
        <taxon>Eukaryota</taxon>
        <taxon>Viridiplantae</taxon>
        <taxon>Streptophyta</taxon>
        <taxon>Embryophyta</taxon>
        <taxon>Tracheophyta</taxon>
        <taxon>Spermatophyta</taxon>
        <taxon>Magnoliopsida</taxon>
        <taxon>eudicotyledons</taxon>
        <taxon>Gunneridae</taxon>
        <taxon>Pentapetalae</taxon>
        <taxon>rosids</taxon>
        <taxon>malvids</taxon>
        <taxon>Brassicales</taxon>
        <taxon>Brassicaceae</taxon>
        <taxon>Brassiceae</taxon>
        <taxon>Brassica</taxon>
    </lineage>
</organism>
<proteinExistence type="predicted"/>
<evidence type="ECO:0000313" key="2">
    <source>
        <dbReference type="EMBL" id="VDC85978.1"/>
    </source>
</evidence>
<dbReference type="AlphaFoldDB" id="A0A3P6APD8"/>
<evidence type="ECO:0000256" key="1">
    <source>
        <dbReference type="SAM" id="MobiDB-lite"/>
    </source>
</evidence>
<protein>
    <submittedName>
        <fullName evidence="2">Uncharacterized protein</fullName>
    </submittedName>
</protein>